<evidence type="ECO:0000313" key="3">
    <source>
        <dbReference type="Proteomes" id="UP000006538"/>
    </source>
</evidence>
<protein>
    <submittedName>
        <fullName evidence="2">Uncharacterized protein</fullName>
    </submittedName>
</protein>
<dbReference type="RefSeq" id="YP_004323593.1">
    <property type="nucleotide sequence ID" value="NC_015284.1"/>
</dbReference>
<sequence>MIVVHSVNIMVAILLVGVSCIIYAILKYAYDEMKDD</sequence>
<organism evidence="2 3">
    <name type="scientific">Prochlorococcus phage P-HM2</name>
    <dbReference type="NCBI Taxonomy" id="445696"/>
    <lineage>
        <taxon>Viruses</taxon>
        <taxon>Duplodnaviria</taxon>
        <taxon>Heunggongvirae</taxon>
        <taxon>Uroviricota</taxon>
        <taxon>Caudoviricetes</taxon>
        <taxon>Eurybiavirus</taxon>
        <taxon>Eurybiavirus PHM2</taxon>
    </lineage>
</organism>
<keyword evidence="1" id="KW-1133">Transmembrane helix</keyword>
<dbReference type="Proteomes" id="UP000006538">
    <property type="component" value="Segment"/>
</dbReference>
<keyword evidence="1" id="KW-0812">Transmembrane</keyword>
<accession>E3ST74</accession>
<evidence type="ECO:0000313" key="2">
    <source>
        <dbReference type="EMBL" id="ADP00003.1"/>
    </source>
</evidence>
<evidence type="ECO:0000256" key="1">
    <source>
        <dbReference type="SAM" id="Phobius"/>
    </source>
</evidence>
<dbReference type="EMBL" id="GU075905">
    <property type="protein sequence ID" value="ADP00003.1"/>
    <property type="molecule type" value="Genomic_DNA"/>
</dbReference>
<reference evidence="2 3" key="1">
    <citation type="journal article" date="2010" name="Environ. Microbiol.">
        <title>Genomic analysis of oceanic cyanobacterial myoviruses compared with T4-like myoviruses from diverse hosts and environments.</title>
        <authorList>
            <person name="Sullivan M.B."/>
            <person name="Huang K.H."/>
            <person name="Ignacio-Espinoza J.C."/>
            <person name="Berlin A.M."/>
            <person name="Kelly L."/>
            <person name="Weigele P.R."/>
            <person name="DeFrancesco A.S."/>
            <person name="Kern S.E."/>
            <person name="Thompson L.R."/>
            <person name="Young S."/>
            <person name="Yandava C."/>
            <person name="Fu R."/>
            <person name="Krastins B."/>
            <person name="Chase M."/>
            <person name="Sarracino D."/>
            <person name="Osburne M.S."/>
            <person name="Henn M.R."/>
            <person name="Chisholm S.W."/>
        </authorList>
    </citation>
    <scope>NUCLEOTIDE SEQUENCE [LARGE SCALE GENOMIC DNA]</scope>
    <source>
        <strain evidence="2">M4-259</strain>
    </source>
</reference>
<keyword evidence="1" id="KW-0472">Membrane</keyword>
<gene>
    <name evidence="2" type="ORF">PHM2_224</name>
</gene>
<keyword evidence="3" id="KW-1185">Reference proteome</keyword>
<proteinExistence type="predicted"/>
<dbReference type="GeneID" id="10328095"/>
<feature type="transmembrane region" description="Helical" evidence="1">
    <location>
        <begin position="6"/>
        <end position="26"/>
    </location>
</feature>
<name>E3ST74_9CAUD</name>
<dbReference type="KEGG" id="vg:10328095"/>